<feature type="transmembrane region" description="Helical" evidence="1">
    <location>
        <begin position="49"/>
        <end position="67"/>
    </location>
</feature>
<comment type="caution">
    <text evidence="2">The sequence shown here is derived from an EMBL/GenBank/DDBJ whole genome shotgun (WGS) entry which is preliminary data.</text>
</comment>
<feature type="transmembrane region" description="Helical" evidence="1">
    <location>
        <begin position="141"/>
        <end position="160"/>
    </location>
</feature>
<organism evidence="2">
    <name type="scientific">Sulfitobacter litoralis</name>
    <dbReference type="NCBI Taxonomy" id="335975"/>
    <lineage>
        <taxon>Bacteria</taxon>
        <taxon>Pseudomonadati</taxon>
        <taxon>Pseudomonadota</taxon>
        <taxon>Alphaproteobacteria</taxon>
        <taxon>Rhodobacterales</taxon>
        <taxon>Roseobacteraceae</taxon>
        <taxon>Sulfitobacter</taxon>
    </lineage>
</organism>
<accession>A0A7V1BDU8</accession>
<sequence>MSMEILGISAIALGGTGYIWKDPKIVMKLFFISSLLWVAYFLSINQSGAALSSLISALTFVAGAYASTRTMRIVVPSGIVVTTGLIMLTTAGLPAVLMITGNLIKGASPLFRERPYLFRLLIIGGEICWLTFGIISVAYSTIAWTSISIVMAAVSGLFYFKQQNDT</sequence>
<evidence type="ECO:0000313" key="2">
    <source>
        <dbReference type="EMBL" id="HDZ51427.1"/>
    </source>
</evidence>
<keyword evidence="1" id="KW-0812">Transmembrane</keyword>
<protein>
    <recommendedName>
        <fullName evidence="3">Inner membrane protein</fullName>
    </recommendedName>
</protein>
<dbReference type="Proteomes" id="UP000885704">
    <property type="component" value="Unassembled WGS sequence"/>
</dbReference>
<dbReference type="Pfam" id="PF10688">
    <property type="entry name" value="Imp-YgjV"/>
    <property type="match status" value="1"/>
</dbReference>
<reference evidence="2" key="1">
    <citation type="journal article" date="2020" name="mSystems">
        <title>Genome- and Community-Level Interaction Insights into Carbon Utilization and Element Cycling Functions of Hydrothermarchaeota in Hydrothermal Sediment.</title>
        <authorList>
            <person name="Zhou Z."/>
            <person name="Liu Y."/>
            <person name="Xu W."/>
            <person name="Pan J."/>
            <person name="Luo Z.H."/>
            <person name="Li M."/>
        </authorList>
    </citation>
    <scope>NUCLEOTIDE SEQUENCE [LARGE SCALE GENOMIC DNA]</scope>
    <source>
        <strain evidence="2">HyVt-323</strain>
    </source>
</reference>
<evidence type="ECO:0000256" key="1">
    <source>
        <dbReference type="SAM" id="Phobius"/>
    </source>
</evidence>
<gene>
    <name evidence="2" type="ORF">ENH63_06490</name>
</gene>
<keyword evidence="1" id="KW-1133">Transmembrane helix</keyword>
<name>A0A7V1BDU8_9RHOB</name>
<dbReference type="EMBL" id="DRFN01000017">
    <property type="protein sequence ID" value="HDZ51427.1"/>
    <property type="molecule type" value="Genomic_DNA"/>
</dbReference>
<feature type="transmembrane region" description="Helical" evidence="1">
    <location>
        <begin position="25"/>
        <end position="42"/>
    </location>
</feature>
<evidence type="ECO:0008006" key="3">
    <source>
        <dbReference type="Google" id="ProtNLM"/>
    </source>
</evidence>
<dbReference type="InterPro" id="IPR019629">
    <property type="entry name" value="Uncharacterised_HI1736/YgjV"/>
</dbReference>
<keyword evidence="1" id="KW-0472">Membrane</keyword>
<dbReference type="AlphaFoldDB" id="A0A7V1BDU8"/>
<feature type="transmembrane region" description="Helical" evidence="1">
    <location>
        <begin position="116"/>
        <end position="135"/>
    </location>
</feature>
<proteinExistence type="predicted"/>
<feature type="transmembrane region" description="Helical" evidence="1">
    <location>
        <begin position="79"/>
        <end position="104"/>
    </location>
</feature>